<comment type="caution">
    <text evidence="2">The sequence shown here is derived from an EMBL/GenBank/DDBJ whole genome shotgun (WGS) entry which is preliminary data.</text>
</comment>
<organism evidence="2 3">
    <name type="scientific">Planoprotostelium fungivorum</name>
    <dbReference type="NCBI Taxonomy" id="1890364"/>
    <lineage>
        <taxon>Eukaryota</taxon>
        <taxon>Amoebozoa</taxon>
        <taxon>Evosea</taxon>
        <taxon>Variosea</taxon>
        <taxon>Cavosteliida</taxon>
        <taxon>Cavosteliaceae</taxon>
        <taxon>Planoprotostelium</taxon>
    </lineage>
</organism>
<gene>
    <name evidence="2" type="ORF">PROFUN_04440</name>
</gene>
<keyword evidence="3" id="KW-1185">Reference proteome</keyword>
<evidence type="ECO:0000313" key="3">
    <source>
        <dbReference type="Proteomes" id="UP000241769"/>
    </source>
</evidence>
<keyword evidence="1" id="KW-0812">Transmembrane</keyword>
<evidence type="ECO:0000256" key="1">
    <source>
        <dbReference type="SAM" id="Phobius"/>
    </source>
</evidence>
<keyword evidence="1" id="KW-0472">Membrane</keyword>
<keyword evidence="1" id="KW-1133">Transmembrane helix</keyword>
<reference evidence="2 3" key="1">
    <citation type="journal article" date="2018" name="Genome Biol. Evol.">
        <title>Multiple Roots of Fruiting Body Formation in Amoebozoa.</title>
        <authorList>
            <person name="Hillmann F."/>
            <person name="Forbes G."/>
            <person name="Novohradska S."/>
            <person name="Ferling I."/>
            <person name="Riege K."/>
            <person name="Groth M."/>
            <person name="Westermann M."/>
            <person name="Marz M."/>
            <person name="Spaller T."/>
            <person name="Winckler T."/>
            <person name="Schaap P."/>
            <person name="Glockner G."/>
        </authorList>
    </citation>
    <scope>NUCLEOTIDE SEQUENCE [LARGE SCALE GENOMIC DNA]</scope>
    <source>
        <strain evidence="2 3">Jena</strain>
    </source>
</reference>
<dbReference type="Proteomes" id="UP000241769">
    <property type="component" value="Unassembled WGS sequence"/>
</dbReference>
<proteinExistence type="predicted"/>
<accession>A0A2P6NVL6</accession>
<dbReference type="InParanoid" id="A0A2P6NVL6"/>
<name>A0A2P6NVL6_9EUKA</name>
<sequence>MVLGFNYLNYSCCTLQTSPDTTRRTTMGIVLDIVLDTVLLGVLVTITFYVRKIWRRLESQRIINEAAALQEMMDSFEVEMEQLRAMKALRD</sequence>
<feature type="transmembrane region" description="Helical" evidence="1">
    <location>
        <begin position="29"/>
        <end position="50"/>
    </location>
</feature>
<dbReference type="EMBL" id="MDYQ01000015">
    <property type="protein sequence ID" value="PRP88012.1"/>
    <property type="molecule type" value="Genomic_DNA"/>
</dbReference>
<protein>
    <submittedName>
        <fullName evidence="2">Uncharacterized protein</fullName>
    </submittedName>
</protein>
<evidence type="ECO:0000313" key="2">
    <source>
        <dbReference type="EMBL" id="PRP88012.1"/>
    </source>
</evidence>
<dbReference type="AlphaFoldDB" id="A0A2P6NVL6"/>